<dbReference type="FunFam" id="1.10.510.10:FF:000988">
    <property type="entry name" value="Leucine-rich repeat protein kinase family protein"/>
    <property type="match status" value="1"/>
</dbReference>
<keyword evidence="6" id="KW-0472">Membrane</keyword>
<name>A0A2U1KSX3_ARTAN</name>
<dbReference type="SMART" id="SM00369">
    <property type="entry name" value="LRR_TYP"/>
    <property type="match status" value="3"/>
</dbReference>
<protein>
    <submittedName>
        <fullName evidence="9">Leucine-rich repeat protein kinase family protein</fullName>
    </submittedName>
</protein>
<dbReference type="GO" id="GO:0016020">
    <property type="term" value="C:membrane"/>
    <property type="evidence" value="ECO:0007669"/>
    <property type="project" value="UniProtKB-SubCell"/>
</dbReference>
<dbReference type="InterPro" id="IPR008271">
    <property type="entry name" value="Ser/Thr_kinase_AS"/>
</dbReference>
<dbReference type="SUPFAM" id="SSF56112">
    <property type="entry name" value="Protein kinase-like (PK-like)"/>
    <property type="match status" value="1"/>
</dbReference>
<dbReference type="OrthoDB" id="1394818at2759"/>
<evidence type="ECO:0000256" key="6">
    <source>
        <dbReference type="ARBA" id="ARBA00023136"/>
    </source>
</evidence>
<dbReference type="InterPro" id="IPR055414">
    <property type="entry name" value="LRR_R13L4/SHOC2-like"/>
</dbReference>
<dbReference type="InterPro" id="IPR032675">
    <property type="entry name" value="LRR_dom_sf"/>
</dbReference>
<keyword evidence="3" id="KW-0812">Transmembrane</keyword>
<feature type="region of interest" description="Disordered" evidence="7">
    <location>
        <begin position="397"/>
        <end position="445"/>
    </location>
</feature>
<dbReference type="SMART" id="SM00365">
    <property type="entry name" value="LRR_SD22"/>
    <property type="match status" value="2"/>
</dbReference>
<keyword evidence="5" id="KW-1133">Transmembrane helix</keyword>
<keyword evidence="10" id="KW-1185">Reference proteome</keyword>
<feature type="domain" description="Protein kinase" evidence="8">
    <location>
        <begin position="698"/>
        <end position="989"/>
    </location>
</feature>
<comment type="subcellular location">
    <subcellularLocation>
        <location evidence="1">Membrane</location>
    </subcellularLocation>
</comment>
<dbReference type="InterPro" id="IPR003591">
    <property type="entry name" value="Leu-rich_rpt_typical-subtyp"/>
</dbReference>
<sequence length="997" mass="111490">MDISDSNEKSRLQTDTITDCTSTITNENLHDEENEEVTSSVDSTIDISGKTFDLMVLDESSENNETQGLYVYKNVFNMIPRSAQGLCKLKTFKFFGNEVDLFPLGFGELVHLEKLQVKISSPGLSGLKLEKLKGLKELELSKAPPRQSALQLLKDIVVLERLTKLSVCHFDIRYLPPEIGCLSFLEYLDVSHNKMKHLPKEIANLSSLVTLKAANNKLVEVHSALSSLQRLEMLDLSNNRLKSLVNLELDKMQTLRTLNLKYNKLGSFLQVPEWISCDLEGNDEEMTNGESFSSSVEASVEIDVAESSTITYLHDDSSNDSIKSPSSYSERKPKKGLKPCKILSREARKQRLNLCESSNDVVLPEALLEDSSMDVVGDLDNKEPDVDDEVDYASSEQVDSNFESIESTNVEDDCVDNDEQSRTRSADGNIDIRKSKRIRGPTDRDSDISCKYSTISLCSINDRMPDGFYDAGRDRPFMSLDSYERILHFGSREVILMDEQMDEELDAITHCAIALVSHLNQMNGLNKDGENILLDELQIAFLLAQFVSDHFGGCDKSLMVERAKKSAFGSTYNKPFVCTCPTGINKNNMISAKKSFSFSEDAVIPSMCEKYLQLVKARRNSVVVPIGSLQYGVCRHRALLMKYLCDRVKPRVPCELVRGYLDFAPHAWNVVAVKRGDSEVRRINADATPDVDCPFPSLSRCEKIKEGGSTTLMKCNLGSVEAAAKVRTLKVNGSSADEARNFEYKSLGEVILLSMLKHPCIIKILGHQISTKWLPSEDGTPEDCILQSAIFMEHIKAGSLKDYIEKLARSGEKHVSVGLALQIAKDVAWALYELHSKDIIHRDLKSGNVLTDINKNADGATVVKLCDFDTAVPLRSSLHTCCIGHTGIPPPDACVGTVRWMAPEVYQTLHDRRESKIHELILLGIRPLLTDELEALGPVEDIEETESESEEYKKEKTMRFLIDIYRQCTKESPSDRPTAEKLYRTLVNFSILSGSQS</sequence>
<evidence type="ECO:0000256" key="1">
    <source>
        <dbReference type="ARBA" id="ARBA00004370"/>
    </source>
</evidence>
<organism evidence="9 10">
    <name type="scientific">Artemisia annua</name>
    <name type="common">Sweet wormwood</name>
    <dbReference type="NCBI Taxonomy" id="35608"/>
    <lineage>
        <taxon>Eukaryota</taxon>
        <taxon>Viridiplantae</taxon>
        <taxon>Streptophyta</taxon>
        <taxon>Embryophyta</taxon>
        <taxon>Tracheophyta</taxon>
        <taxon>Spermatophyta</taxon>
        <taxon>Magnoliopsida</taxon>
        <taxon>eudicotyledons</taxon>
        <taxon>Gunneridae</taxon>
        <taxon>Pentapetalae</taxon>
        <taxon>asterids</taxon>
        <taxon>campanulids</taxon>
        <taxon>Asterales</taxon>
        <taxon>Asteraceae</taxon>
        <taxon>Asteroideae</taxon>
        <taxon>Anthemideae</taxon>
        <taxon>Artemisiinae</taxon>
        <taxon>Artemisia</taxon>
    </lineage>
</organism>
<dbReference type="Proteomes" id="UP000245207">
    <property type="component" value="Unassembled WGS sequence"/>
</dbReference>
<evidence type="ECO:0000256" key="4">
    <source>
        <dbReference type="ARBA" id="ARBA00022737"/>
    </source>
</evidence>
<dbReference type="Pfam" id="PF00069">
    <property type="entry name" value="Pkinase"/>
    <property type="match status" value="1"/>
</dbReference>
<feature type="compositionally biased region" description="Acidic residues" evidence="7">
    <location>
        <begin position="409"/>
        <end position="418"/>
    </location>
</feature>
<evidence type="ECO:0000313" key="9">
    <source>
        <dbReference type="EMBL" id="PWA39855.1"/>
    </source>
</evidence>
<dbReference type="PROSITE" id="PS00108">
    <property type="entry name" value="PROTEIN_KINASE_ST"/>
    <property type="match status" value="1"/>
</dbReference>
<dbReference type="GO" id="GO:0004674">
    <property type="term" value="F:protein serine/threonine kinase activity"/>
    <property type="evidence" value="ECO:0007669"/>
    <property type="project" value="TreeGrafter"/>
</dbReference>
<dbReference type="PROSITE" id="PS50011">
    <property type="entry name" value="PROTEIN_KINASE_DOM"/>
    <property type="match status" value="1"/>
</dbReference>
<feature type="compositionally biased region" description="Low complexity" evidence="7">
    <location>
        <begin position="319"/>
        <end position="328"/>
    </location>
</feature>
<dbReference type="SUPFAM" id="SSF52047">
    <property type="entry name" value="RNI-like"/>
    <property type="match status" value="1"/>
</dbReference>
<feature type="region of interest" description="Disordered" evidence="7">
    <location>
        <begin position="313"/>
        <end position="336"/>
    </location>
</feature>
<dbReference type="PANTHER" id="PTHR24359:SF1">
    <property type="entry name" value="INHIBITOR OF NUCLEAR FACTOR KAPPA-B KINASE EPSILON SUBUNIT HOMOLOG 1-RELATED"/>
    <property type="match status" value="1"/>
</dbReference>
<dbReference type="PROSITE" id="PS51450">
    <property type="entry name" value="LRR"/>
    <property type="match status" value="1"/>
</dbReference>
<feature type="compositionally biased region" description="Basic and acidic residues" evidence="7">
    <location>
        <begin position="419"/>
        <end position="433"/>
    </location>
</feature>
<evidence type="ECO:0000259" key="8">
    <source>
        <dbReference type="PROSITE" id="PS50011"/>
    </source>
</evidence>
<keyword evidence="2" id="KW-0433">Leucine-rich repeat</keyword>
<evidence type="ECO:0000313" key="10">
    <source>
        <dbReference type="Proteomes" id="UP000245207"/>
    </source>
</evidence>
<dbReference type="InterPro" id="IPR000719">
    <property type="entry name" value="Prot_kinase_dom"/>
</dbReference>
<dbReference type="AlphaFoldDB" id="A0A2U1KSX3"/>
<evidence type="ECO:0000256" key="5">
    <source>
        <dbReference type="ARBA" id="ARBA00022989"/>
    </source>
</evidence>
<keyword evidence="4" id="KW-0677">Repeat</keyword>
<reference evidence="9 10" key="1">
    <citation type="journal article" date="2018" name="Mol. Plant">
        <title>The genome of Artemisia annua provides insight into the evolution of Asteraceae family and artemisinin biosynthesis.</title>
        <authorList>
            <person name="Shen Q."/>
            <person name="Zhang L."/>
            <person name="Liao Z."/>
            <person name="Wang S."/>
            <person name="Yan T."/>
            <person name="Shi P."/>
            <person name="Liu M."/>
            <person name="Fu X."/>
            <person name="Pan Q."/>
            <person name="Wang Y."/>
            <person name="Lv Z."/>
            <person name="Lu X."/>
            <person name="Zhang F."/>
            <person name="Jiang W."/>
            <person name="Ma Y."/>
            <person name="Chen M."/>
            <person name="Hao X."/>
            <person name="Li L."/>
            <person name="Tang Y."/>
            <person name="Lv G."/>
            <person name="Zhou Y."/>
            <person name="Sun X."/>
            <person name="Brodelius P.E."/>
            <person name="Rose J.K.C."/>
            <person name="Tang K."/>
        </authorList>
    </citation>
    <scope>NUCLEOTIDE SEQUENCE [LARGE SCALE GENOMIC DNA]</scope>
    <source>
        <strain evidence="10">cv. Huhao1</strain>
        <tissue evidence="9">Leaf</tissue>
    </source>
</reference>
<dbReference type="STRING" id="35608.A0A2U1KSX3"/>
<accession>A0A2U1KSX3</accession>
<gene>
    <name evidence="9" type="ORF">CTI12_AA565100</name>
</gene>
<dbReference type="GO" id="GO:0051707">
    <property type="term" value="P:response to other organism"/>
    <property type="evidence" value="ECO:0007669"/>
    <property type="project" value="UniProtKB-ARBA"/>
</dbReference>
<dbReference type="SMART" id="SM00220">
    <property type="entry name" value="S_TKc"/>
    <property type="match status" value="1"/>
</dbReference>
<dbReference type="GO" id="GO:0005524">
    <property type="term" value="F:ATP binding"/>
    <property type="evidence" value="ECO:0007669"/>
    <property type="project" value="InterPro"/>
</dbReference>
<keyword evidence="9" id="KW-0418">Kinase</keyword>
<dbReference type="PANTHER" id="PTHR24359">
    <property type="entry name" value="SERINE/THREONINE-PROTEIN KINASE SBK1"/>
    <property type="match status" value="1"/>
</dbReference>
<dbReference type="PRINTS" id="PR00019">
    <property type="entry name" value="LEURICHRPT"/>
</dbReference>
<evidence type="ECO:0000256" key="3">
    <source>
        <dbReference type="ARBA" id="ARBA00022692"/>
    </source>
</evidence>
<dbReference type="InterPro" id="IPR001611">
    <property type="entry name" value="Leu-rich_rpt"/>
</dbReference>
<dbReference type="Pfam" id="PF14381">
    <property type="entry name" value="EDR1_CTR1_ARMC3_pept"/>
    <property type="match status" value="1"/>
</dbReference>
<dbReference type="Pfam" id="PF23598">
    <property type="entry name" value="LRR_14"/>
    <property type="match status" value="1"/>
</dbReference>
<dbReference type="EMBL" id="PKPP01014268">
    <property type="protein sequence ID" value="PWA39855.1"/>
    <property type="molecule type" value="Genomic_DNA"/>
</dbReference>
<dbReference type="GO" id="GO:0006952">
    <property type="term" value="P:defense response"/>
    <property type="evidence" value="ECO:0007669"/>
    <property type="project" value="UniProtKB-ARBA"/>
</dbReference>
<evidence type="ECO:0000256" key="7">
    <source>
        <dbReference type="SAM" id="MobiDB-lite"/>
    </source>
</evidence>
<keyword evidence="9" id="KW-0808">Transferase</keyword>
<dbReference type="InterPro" id="IPR055164">
    <property type="entry name" value="EDR1/CTR1/ARMC3-like_pept-like"/>
</dbReference>
<evidence type="ECO:0000256" key="2">
    <source>
        <dbReference type="ARBA" id="ARBA00022614"/>
    </source>
</evidence>
<dbReference type="InterPro" id="IPR011009">
    <property type="entry name" value="Kinase-like_dom_sf"/>
</dbReference>
<proteinExistence type="predicted"/>
<feature type="compositionally biased region" description="Polar residues" evidence="7">
    <location>
        <begin position="397"/>
        <end position="408"/>
    </location>
</feature>
<comment type="caution">
    <text evidence="9">The sequence shown here is derived from an EMBL/GenBank/DDBJ whole genome shotgun (WGS) entry which is preliminary data.</text>
</comment>
<dbReference type="Gene3D" id="1.10.510.10">
    <property type="entry name" value="Transferase(Phosphotransferase) domain 1"/>
    <property type="match status" value="1"/>
</dbReference>
<dbReference type="Gene3D" id="3.80.10.10">
    <property type="entry name" value="Ribonuclease Inhibitor"/>
    <property type="match status" value="1"/>
</dbReference>